<dbReference type="EMBL" id="CAJVQC010140907">
    <property type="protein sequence ID" value="CAG8844058.1"/>
    <property type="molecule type" value="Genomic_DNA"/>
</dbReference>
<protein>
    <submittedName>
        <fullName evidence="1">32463_t:CDS:1</fullName>
    </submittedName>
</protein>
<organism evidence="1 2">
    <name type="scientific">Racocetra persica</name>
    <dbReference type="NCBI Taxonomy" id="160502"/>
    <lineage>
        <taxon>Eukaryota</taxon>
        <taxon>Fungi</taxon>
        <taxon>Fungi incertae sedis</taxon>
        <taxon>Mucoromycota</taxon>
        <taxon>Glomeromycotina</taxon>
        <taxon>Glomeromycetes</taxon>
        <taxon>Diversisporales</taxon>
        <taxon>Gigasporaceae</taxon>
        <taxon>Racocetra</taxon>
    </lineage>
</organism>
<gene>
    <name evidence="1" type="ORF">RPERSI_LOCUS33042</name>
</gene>
<comment type="caution">
    <text evidence="1">The sequence shown here is derived from an EMBL/GenBank/DDBJ whole genome shotgun (WGS) entry which is preliminary data.</text>
</comment>
<reference evidence="1" key="1">
    <citation type="submission" date="2021-06" db="EMBL/GenBank/DDBJ databases">
        <authorList>
            <person name="Kallberg Y."/>
            <person name="Tangrot J."/>
            <person name="Rosling A."/>
        </authorList>
    </citation>
    <scope>NUCLEOTIDE SEQUENCE</scope>
    <source>
        <strain evidence="1">MA461A</strain>
    </source>
</reference>
<feature type="non-terminal residue" evidence="1">
    <location>
        <position position="104"/>
    </location>
</feature>
<feature type="non-terminal residue" evidence="1">
    <location>
        <position position="1"/>
    </location>
</feature>
<proteinExistence type="predicted"/>
<accession>A0ACA9SMW9</accession>
<keyword evidence="2" id="KW-1185">Reference proteome</keyword>
<evidence type="ECO:0000313" key="2">
    <source>
        <dbReference type="Proteomes" id="UP000789920"/>
    </source>
</evidence>
<sequence>PIKPKCSSSTTPTPTPSCCQLRGSPGWNDKNHLPGSVASIVTNDKTPQDCCKACIADTNCFQWAFNEVFCHTYHDLDNTCSTETISLSASNAEGGIIRCNDGSG</sequence>
<dbReference type="Proteomes" id="UP000789920">
    <property type="component" value="Unassembled WGS sequence"/>
</dbReference>
<name>A0ACA9SMW9_9GLOM</name>
<evidence type="ECO:0000313" key="1">
    <source>
        <dbReference type="EMBL" id="CAG8844058.1"/>
    </source>
</evidence>